<organism evidence="5">
    <name type="scientific">Opuntia streptacantha</name>
    <name type="common">Prickly pear cactus</name>
    <name type="synonym">Opuntia cardona</name>
    <dbReference type="NCBI Taxonomy" id="393608"/>
    <lineage>
        <taxon>Eukaryota</taxon>
        <taxon>Viridiplantae</taxon>
        <taxon>Streptophyta</taxon>
        <taxon>Embryophyta</taxon>
        <taxon>Tracheophyta</taxon>
        <taxon>Spermatophyta</taxon>
        <taxon>Magnoliopsida</taxon>
        <taxon>eudicotyledons</taxon>
        <taxon>Gunneridae</taxon>
        <taxon>Pentapetalae</taxon>
        <taxon>Caryophyllales</taxon>
        <taxon>Cactineae</taxon>
        <taxon>Cactaceae</taxon>
        <taxon>Opuntioideae</taxon>
        <taxon>Opuntia</taxon>
    </lineage>
</organism>
<dbReference type="InterPro" id="IPR002110">
    <property type="entry name" value="Ankyrin_rpt"/>
</dbReference>
<dbReference type="PROSITE" id="PS50088">
    <property type="entry name" value="ANK_REPEAT"/>
    <property type="match status" value="1"/>
</dbReference>
<dbReference type="PANTHER" id="PTHR24198">
    <property type="entry name" value="ANKYRIN REPEAT AND PROTEIN KINASE DOMAIN-CONTAINING PROTEIN"/>
    <property type="match status" value="1"/>
</dbReference>
<protein>
    <submittedName>
        <fullName evidence="5">Uncharacterized protein</fullName>
    </submittedName>
</protein>
<dbReference type="AlphaFoldDB" id="A0A7C8Z994"/>
<name>A0A7C8Z994_OPUST</name>
<keyword evidence="2 3" id="KW-0040">ANK repeat</keyword>
<sequence>MKKDKGEVAKILSLSLITKLPSSLLHYCSPFTSPSKNTTLIPRDVVTHIQVFTIRADIAMESSSQRLHRGHQARPRSQNAQGIPSVHAAIQGRNQEMLKAILMQQSDLISTHDEAGRTPLSYAAYKGFEDMVEYLLKEFPKSISERDKDSSHAVHKACLGGHINVLKVFHLYFPKSLLVADRNGRTILHVAAKEHREKLIDVVSYLVRLPEIGKLLLCKSDDEGDTPLALASESNNRQIQKILQQYMA</sequence>
<evidence type="ECO:0000313" key="5">
    <source>
        <dbReference type="EMBL" id="MBA4636493.1"/>
    </source>
</evidence>
<reference evidence="5" key="2">
    <citation type="submission" date="2020-07" db="EMBL/GenBank/DDBJ databases">
        <authorList>
            <person name="Vera ALvarez R."/>
            <person name="Arias-Moreno D.M."/>
            <person name="Jimenez-Jacinto V."/>
            <person name="Jimenez-Bremont J.F."/>
            <person name="Swaminathan K."/>
            <person name="Moose S.P."/>
            <person name="Guerrero-Gonzalez M.L."/>
            <person name="Marino-Ramirez L."/>
            <person name="Landsman D."/>
            <person name="Rodriguez-Kessler M."/>
            <person name="Delgado-Sanchez P."/>
        </authorList>
    </citation>
    <scope>NUCLEOTIDE SEQUENCE</scope>
    <source>
        <tissue evidence="5">Cladode</tissue>
    </source>
</reference>
<proteinExistence type="predicted"/>
<dbReference type="SUPFAM" id="SSF48403">
    <property type="entry name" value="Ankyrin repeat"/>
    <property type="match status" value="1"/>
</dbReference>
<feature type="repeat" description="ANK" evidence="3">
    <location>
        <begin position="115"/>
        <end position="137"/>
    </location>
</feature>
<dbReference type="PROSITE" id="PS50297">
    <property type="entry name" value="ANK_REP_REGION"/>
    <property type="match status" value="1"/>
</dbReference>
<dbReference type="InterPro" id="IPR036770">
    <property type="entry name" value="Ankyrin_rpt-contain_sf"/>
</dbReference>
<dbReference type="EMBL" id="GISG01100483">
    <property type="protein sequence ID" value="MBA4636493.1"/>
    <property type="molecule type" value="Transcribed_RNA"/>
</dbReference>
<feature type="region of interest" description="Disordered" evidence="4">
    <location>
        <begin position="63"/>
        <end position="83"/>
    </location>
</feature>
<evidence type="ECO:0000256" key="1">
    <source>
        <dbReference type="ARBA" id="ARBA00022737"/>
    </source>
</evidence>
<dbReference type="Pfam" id="PF00023">
    <property type="entry name" value="Ank"/>
    <property type="match status" value="1"/>
</dbReference>
<dbReference type="SMART" id="SM00248">
    <property type="entry name" value="ANK"/>
    <property type="match status" value="5"/>
</dbReference>
<keyword evidence="1" id="KW-0677">Repeat</keyword>
<dbReference type="Pfam" id="PF12796">
    <property type="entry name" value="Ank_2"/>
    <property type="match status" value="1"/>
</dbReference>
<dbReference type="Gene3D" id="1.25.40.20">
    <property type="entry name" value="Ankyrin repeat-containing domain"/>
    <property type="match status" value="1"/>
</dbReference>
<evidence type="ECO:0000256" key="4">
    <source>
        <dbReference type="SAM" id="MobiDB-lite"/>
    </source>
</evidence>
<evidence type="ECO:0000256" key="2">
    <source>
        <dbReference type="ARBA" id="ARBA00023043"/>
    </source>
</evidence>
<evidence type="ECO:0000256" key="3">
    <source>
        <dbReference type="PROSITE-ProRule" id="PRU00023"/>
    </source>
</evidence>
<dbReference type="PANTHER" id="PTHR24198:SF165">
    <property type="entry name" value="ANKYRIN REPEAT-CONTAINING PROTEIN-RELATED"/>
    <property type="match status" value="1"/>
</dbReference>
<reference evidence="5" key="1">
    <citation type="journal article" date="2013" name="J. Plant Res.">
        <title>Effect of fungi and light on seed germination of three Opuntia species from semiarid lands of central Mexico.</title>
        <authorList>
            <person name="Delgado-Sanchez P."/>
            <person name="Jimenez-Bremont J.F."/>
            <person name="Guerrero-Gonzalez Mde L."/>
            <person name="Flores J."/>
        </authorList>
    </citation>
    <scope>NUCLEOTIDE SEQUENCE</scope>
    <source>
        <tissue evidence="5">Cladode</tissue>
    </source>
</reference>
<accession>A0A7C8Z994</accession>